<dbReference type="OrthoDB" id="1766664at2"/>
<evidence type="ECO:0000256" key="4">
    <source>
        <dbReference type="ARBA" id="ARBA00003889"/>
    </source>
</evidence>
<keyword evidence="12" id="KW-0547">Nucleotide-binding</keyword>
<dbReference type="GO" id="GO:0005525">
    <property type="term" value="F:GTP binding"/>
    <property type="evidence" value="ECO:0007669"/>
    <property type="project" value="UniProtKB-KW"/>
</dbReference>
<dbReference type="GO" id="GO:0043752">
    <property type="term" value="F:adenosylcobinamide kinase activity"/>
    <property type="evidence" value="ECO:0007669"/>
    <property type="project" value="UniProtKB-EC"/>
</dbReference>
<evidence type="ECO:0000256" key="17">
    <source>
        <dbReference type="ARBA" id="ARBA00030571"/>
    </source>
</evidence>
<keyword evidence="14" id="KW-0067">ATP-binding</keyword>
<proteinExistence type="inferred from homology"/>
<keyword evidence="10" id="KW-0169">Cobalamin biosynthesis</keyword>
<evidence type="ECO:0000256" key="12">
    <source>
        <dbReference type="ARBA" id="ARBA00022741"/>
    </source>
</evidence>
<evidence type="ECO:0000256" key="8">
    <source>
        <dbReference type="ARBA" id="ARBA00012016"/>
    </source>
</evidence>
<evidence type="ECO:0000313" key="19">
    <source>
        <dbReference type="Proteomes" id="UP000295718"/>
    </source>
</evidence>
<keyword evidence="18" id="KW-0548">Nucleotidyltransferase</keyword>
<evidence type="ECO:0000256" key="10">
    <source>
        <dbReference type="ARBA" id="ARBA00022573"/>
    </source>
</evidence>
<dbReference type="AlphaFoldDB" id="A0A4R1QU71"/>
<gene>
    <name evidence="18" type="ORF">EDD76_10830</name>
</gene>
<keyword evidence="11 18" id="KW-0808">Transferase</keyword>
<dbReference type="GO" id="GO:0008820">
    <property type="term" value="F:cobinamide phosphate guanylyltransferase activity"/>
    <property type="evidence" value="ECO:0007669"/>
    <property type="project" value="UniProtKB-EC"/>
</dbReference>
<keyword evidence="19" id="KW-1185">Reference proteome</keyword>
<dbReference type="Pfam" id="PF02283">
    <property type="entry name" value="CobU"/>
    <property type="match status" value="1"/>
</dbReference>
<comment type="caution">
    <text evidence="18">The sequence shown here is derived from an EMBL/GenBank/DDBJ whole genome shotgun (WGS) entry which is preliminary data.</text>
</comment>
<evidence type="ECO:0000256" key="5">
    <source>
        <dbReference type="ARBA" id="ARBA00004692"/>
    </source>
</evidence>
<dbReference type="RefSeq" id="WP_031390692.1">
    <property type="nucleotide sequence ID" value="NZ_JPNB01000001.1"/>
</dbReference>
<dbReference type="PANTHER" id="PTHR34848">
    <property type="match status" value="1"/>
</dbReference>
<evidence type="ECO:0000256" key="2">
    <source>
        <dbReference type="ARBA" id="ARBA00000711"/>
    </source>
</evidence>
<comment type="catalytic activity">
    <reaction evidence="2">
        <text>adenosylcob(III)inamide phosphate + GTP + H(+) = adenosylcob(III)inamide-GDP + diphosphate</text>
        <dbReference type="Rhea" id="RHEA:22712"/>
        <dbReference type="ChEBI" id="CHEBI:15378"/>
        <dbReference type="ChEBI" id="CHEBI:33019"/>
        <dbReference type="ChEBI" id="CHEBI:37565"/>
        <dbReference type="ChEBI" id="CHEBI:58502"/>
        <dbReference type="ChEBI" id="CHEBI:60487"/>
        <dbReference type="EC" id="2.7.7.62"/>
    </reaction>
</comment>
<comment type="catalytic activity">
    <reaction evidence="3">
        <text>adenosylcob(III)inamide + GTP = adenosylcob(III)inamide phosphate + GDP + H(+)</text>
        <dbReference type="Rhea" id="RHEA:15765"/>
        <dbReference type="ChEBI" id="CHEBI:2480"/>
        <dbReference type="ChEBI" id="CHEBI:15378"/>
        <dbReference type="ChEBI" id="CHEBI:37565"/>
        <dbReference type="ChEBI" id="CHEBI:58189"/>
        <dbReference type="ChEBI" id="CHEBI:58502"/>
        <dbReference type="EC" id="2.7.1.156"/>
    </reaction>
</comment>
<name>A0A4R1QU71_9FIRM</name>
<dbReference type="Proteomes" id="UP000295718">
    <property type="component" value="Unassembled WGS sequence"/>
</dbReference>
<evidence type="ECO:0000256" key="16">
    <source>
        <dbReference type="ARBA" id="ARBA00029570"/>
    </source>
</evidence>
<accession>A0A4R1QU71</accession>
<evidence type="ECO:0000313" key="18">
    <source>
        <dbReference type="EMBL" id="TCL57496.1"/>
    </source>
</evidence>
<evidence type="ECO:0000256" key="9">
    <source>
        <dbReference type="ARBA" id="ARBA00012523"/>
    </source>
</evidence>
<evidence type="ECO:0000256" key="15">
    <source>
        <dbReference type="ARBA" id="ARBA00023134"/>
    </source>
</evidence>
<dbReference type="Gene3D" id="3.40.50.300">
    <property type="entry name" value="P-loop containing nucleotide triphosphate hydrolases"/>
    <property type="match status" value="1"/>
</dbReference>
<dbReference type="InterPro" id="IPR003203">
    <property type="entry name" value="CobU/CobP"/>
</dbReference>
<dbReference type="EC" id="2.7.7.62" evidence="9"/>
<organism evidence="18 19">
    <name type="scientific">Kineothrix alysoides</name>
    <dbReference type="NCBI Taxonomy" id="1469948"/>
    <lineage>
        <taxon>Bacteria</taxon>
        <taxon>Bacillati</taxon>
        <taxon>Bacillota</taxon>
        <taxon>Clostridia</taxon>
        <taxon>Lachnospirales</taxon>
        <taxon>Lachnospiraceae</taxon>
        <taxon>Kineothrix</taxon>
    </lineage>
</organism>
<protein>
    <recommendedName>
        <fullName evidence="16">Adenosylcobinamide kinase</fullName>
        <ecNumber evidence="8">2.7.1.156</ecNumber>
        <ecNumber evidence="9">2.7.7.62</ecNumber>
    </recommendedName>
    <alternativeName>
        <fullName evidence="17">Adenosylcobinamide-phosphate guanylyltransferase</fullName>
    </alternativeName>
</protein>
<comment type="pathway">
    <text evidence="5">Cofactor biosynthesis; adenosylcobalamin biosynthesis; adenosylcobalamin from cob(II)yrinate a,c-diamide: step 6/7.</text>
</comment>
<evidence type="ECO:0000256" key="13">
    <source>
        <dbReference type="ARBA" id="ARBA00022777"/>
    </source>
</evidence>
<dbReference type="STRING" id="1469948.GCA_000732725_01999"/>
<evidence type="ECO:0000256" key="6">
    <source>
        <dbReference type="ARBA" id="ARBA00005159"/>
    </source>
</evidence>
<dbReference type="EC" id="2.7.1.156" evidence="8"/>
<sequence length="127" mass="14486">MELYIGGYAQGKLDYVLKKSGCGLDSVVDGALEDFADIGQGKEIINHFHEWFFLKLQQKEEPEKIIKQILSKRKDLIIISNEVGCGIVPMEETQREYRERLGRCLCDIAEKADRVERIISGLGQKIK</sequence>
<dbReference type="GO" id="GO:0009236">
    <property type="term" value="P:cobalamin biosynthetic process"/>
    <property type="evidence" value="ECO:0007669"/>
    <property type="project" value="UniProtKB-UniPathway"/>
</dbReference>
<keyword evidence="13 18" id="KW-0418">Kinase</keyword>
<evidence type="ECO:0000256" key="11">
    <source>
        <dbReference type="ARBA" id="ARBA00022679"/>
    </source>
</evidence>
<comment type="pathway">
    <text evidence="6">Cofactor biosynthesis; adenosylcobalamin biosynthesis; adenosylcobalamin from cob(II)yrinate a,c-diamide: step 5/7.</text>
</comment>
<reference evidence="18 19" key="1">
    <citation type="submission" date="2019-03" db="EMBL/GenBank/DDBJ databases">
        <title>Genomic Encyclopedia of Type Strains, Phase IV (KMG-IV): sequencing the most valuable type-strain genomes for metagenomic binning, comparative biology and taxonomic classification.</title>
        <authorList>
            <person name="Goeker M."/>
        </authorList>
    </citation>
    <scope>NUCLEOTIDE SEQUENCE [LARGE SCALE GENOMIC DNA]</scope>
    <source>
        <strain evidence="18 19">DSM 100556</strain>
    </source>
</reference>
<keyword evidence="15" id="KW-0342">GTP-binding</keyword>
<evidence type="ECO:0000256" key="14">
    <source>
        <dbReference type="ARBA" id="ARBA00022840"/>
    </source>
</evidence>
<dbReference type="EMBL" id="SLUO01000008">
    <property type="protein sequence ID" value="TCL57496.1"/>
    <property type="molecule type" value="Genomic_DNA"/>
</dbReference>
<comment type="similarity">
    <text evidence="7">Belongs to the CobU/CobP family.</text>
</comment>
<comment type="function">
    <text evidence="4">Catalyzes ATP-dependent phosphorylation of adenosylcobinamide and addition of GMP to adenosylcobinamide phosphate.</text>
</comment>
<comment type="catalytic activity">
    <reaction evidence="1">
        <text>adenosylcob(III)inamide + ATP = adenosylcob(III)inamide phosphate + ADP + H(+)</text>
        <dbReference type="Rhea" id="RHEA:15769"/>
        <dbReference type="ChEBI" id="CHEBI:2480"/>
        <dbReference type="ChEBI" id="CHEBI:15378"/>
        <dbReference type="ChEBI" id="CHEBI:30616"/>
        <dbReference type="ChEBI" id="CHEBI:58502"/>
        <dbReference type="ChEBI" id="CHEBI:456216"/>
        <dbReference type="EC" id="2.7.1.156"/>
    </reaction>
</comment>
<evidence type="ECO:0000256" key="3">
    <source>
        <dbReference type="ARBA" id="ARBA00001522"/>
    </source>
</evidence>
<dbReference type="InterPro" id="IPR027417">
    <property type="entry name" value="P-loop_NTPase"/>
</dbReference>
<dbReference type="UniPathway" id="UPA00148">
    <property type="reaction ID" value="UER00236"/>
</dbReference>
<evidence type="ECO:0000256" key="1">
    <source>
        <dbReference type="ARBA" id="ARBA00000312"/>
    </source>
</evidence>
<dbReference type="SUPFAM" id="SSF52540">
    <property type="entry name" value="P-loop containing nucleoside triphosphate hydrolases"/>
    <property type="match status" value="1"/>
</dbReference>
<dbReference type="GO" id="GO:0005524">
    <property type="term" value="F:ATP binding"/>
    <property type="evidence" value="ECO:0007669"/>
    <property type="project" value="UniProtKB-KW"/>
</dbReference>
<evidence type="ECO:0000256" key="7">
    <source>
        <dbReference type="ARBA" id="ARBA00007490"/>
    </source>
</evidence>
<dbReference type="PANTHER" id="PTHR34848:SF1">
    <property type="entry name" value="BIFUNCTIONAL ADENOSYLCOBALAMIN BIOSYNTHESIS PROTEIN COBU"/>
    <property type="match status" value="1"/>
</dbReference>